<reference evidence="19 24" key="5">
    <citation type="submission" date="2020-02" db="EMBL/GenBank/DDBJ databases">
        <title>Detection of Heterogeneous Vancomycin Intermediate Resistance in Methicillin Resistant Staphylococcus aureus Isolates from Latin-America.</title>
        <authorList>
            <person name="Castro-Cardozo B."/>
            <person name="Berrio M."/>
            <person name="Vargas M.L."/>
            <person name="Carvajal L.P."/>
            <person name="Millan L.V."/>
            <person name="Rios R."/>
            <person name="Hernandez A."/>
            <person name="Rincon S.L."/>
            <person name="Cubides P."/>
            <person name="Forero E."/>
            <person name="Dinh A."/>
            <person name="Seas C."/>
            <person name="Munita J.M."/>
            <person name="Arias C.A."/>
            <person name="Reyes J."/>
            <person name="Diaz L."/>
        </authorList>
    </citation>
    <scope>NUCLEOTIDE SEQUENCE [LARGE SCALE GENOMIC DNA]</scope>
    <source>
        <strain evidence="19 24">UG255</strain>
    </source>
</reference>
<evidence type="ECO:0000313" key="23">
    <source>
        <dbReference type="Proteomes" id="UP000451682"/>
    </source>
</evidence>
<sequence length="295" mass="32660">MTHLFEGVGVALTTPFTNNKVNLEALKAHVNFLLENNAQAIIVNGTTAESPTLTTDEKERILKTVIDLVDKRVPVIAGTGTNDTEKSIQASFQAKALGADAIMLITPYYNKTNQRGLVKHFEAITDAVKLPVVLYNVPSRTNMTIEPETVEILSQHPYIVALKDATNDFEYLEEVKKRIDTNSFALYSGNDDNVVEYYQRGGQGVISVIANVIPKEFQALYDAQQSGLDIQDQFKPIGTLLSALSVDINPIPIKALTSYLEFGNYELRLPLVSLEDTDTKVLREAYDTFKAGENE</sequence>
<evidence type="ECO:0000313" key="18">
    <source>
        <dbReference type="EMBL" id="NGK21846.1"/>
    </source>
</evidence>
<evidence type="ECO:0000256" key="4">
    <source>
        <dbReference type="ARBA" id="ARBA00012086"/>
    </source>
</evidence>
<dbReference type="PANTHER" id="PTHR12128:SF66">
    <property type="entry name" value="4-HYDROXY-2-OXOGLUTARATE ALDOLASE, MITOCHONDRIAL"/>
    <property type="match status" value="1"/>
</dbReference>
<evidence type="ECO:0000256" key="7">
    <source>
        <dbReference type="ARBA" id="ARBA00022915"/>
    </source>
</evidence>
<dbReference type="EMBL" id="BDVT01000001">
    <property type="protein sequence ID" value="GBV19273.1"/>
    <property type="molecule type" value="Genomic_DNA"/>
</dbReference>
<dbReference type="Proteomes" id="UP000561555">
    <property type="component" value="Unassembled WGS sequence"/>
</dbReference>
<dbReference type="Gene3D" id="3.20.20.70">
    <property type="entry name" value="Aldolase class I"/>
    <property type="match status" value="1"/>
</dbReference>
<dbReference type="Proteomes" id="UP000507402">
    <property type="component" value="Unassembled WGS sequence"/>
</dbReference>
<accession>A0A4P7P5X8</accession>
<comment type="catalytic activity">
    <reaction evidence="11 12">
        <text>L-aspartate 4-semialdehyde + pyruvate = (2S,4S)-4-hydroxy-2,3,4,5-tetrahydrodipicolinate + H2O + H(+)</text>
        <dbReference type="Rhea" id="RHEA:34171"/>
        <dbReference type="ChEBI" id="CHEBI:15361"/>
        <dbReference type="ChEBI" id="CHEBI:15377"/>
        <dbReference type="ChEBI" id="CHEBI:15378"/>
        <dbReference type="ChEBI" id="CHEBI:67139"/>
        <dbReference type="ChEBI" id="CHEBI:537519"/>
        <dbReference type="EC" id="4.3.3.7"/>
    </reaction>
</comment>
<dbReference type="AlphaFoldDB" id="A0A389PYI6"/>
<feature type="active site" description="Proton donor/acceptor" evidence="12 14">
    <location>
        <position position="135"/>
    </location>
</feature>
<dbReference type="PROSITE" id="PS00666">
    <property type="entry name" value="DHDPS_2"/>
    <property type="match status" value="1"/>
</dbReference>
<evidence type="ECO:0000313" key="16">
    <source>
        <dbReference type="EMBL" id="CAC8216236.1"/>
    </source>
</evidence>
<dbReference type="EMBL" id="CAIIGN010000001">
    <property type="protein sequence ID" value="CAC8216236.1"/>
    <property type="molecule type" value="Genomic_DNA"/>
</dbReference>
<dbReference type="Proteomes" id="UP000478431">
    <property type="component" value="Unassembled WGS sequence"/>
</dbReference>
<dbReference type="GO" id="GO:0019877">
    <property type="term" value="P:diaminopimelate biosynthetic process"/>
    <property type="evidence" value="ECO:0007669"/>
    <property type="project" value="UniProtKB-UniRule"/>
</dbReference>
<dbReference type="RefSeq" id="WP_000149278.1">
    <property type="nucleotide sequence ID" value="NZ_AP017320.1"/>
</dbReference>
<reference evidence="16 26" key="7">
    <citation type="submission" date="2020-06" db="EMBL/GenBank/DDBJ databases">
        <authorList>
            <consortium name="Pathogen Informatics"/>
        </authorList>
    </citation>
    <scope>NUCLEOTIDE SEQUENCE [LARGE SCALE GENOMIC DNA]</scope>
    <source>
        <strain evidence="16 26">MOS114</strain>
    </source>
</reference>
<feature type="site" description="Part of a proton relay during catalysis" evidence="12">
    <location>
        <position position="109"/>
    </location>
</feature>
<evidence type="ECO:0000313" key="20">
    <source>
        <dbReference type="EMBL" id="NUY68031.1"/>
    </source>
</evidence>
<keyword evidence="6 12" id="KW-0028">Amino-acid biosynthesis</keyword>
<evidence type="ECO:0000313" key="26">
    <source>
        <dbReference type="Proteomes" id="UP000507402"/>
    </source>
</evidence>
<keyword evidence="9 12" id="KW-0456">Lyase</keyword>
<evidence type="ECO:0000256" key="15">
    <source>
        <dbReference type="PIRSR" id="PIRSR001365-2"/>
    </source>
</evidence>
<accession>A0A389PYI6</accession>
<dbReference type="UniPathway" id="UPA00034">
    <property type="reaction ID" value="UER00017"/>
</dbReference>
<gene>
    <name evidence="12 16" type="primary">dapA</name>
    <name evidence="21" type="ORF">DQU50_03135</name>
    <name evidence="18" type="ORF">G0Z31_10090</name>
    <name evidence="19" type="ORF">G6Y24_07570</name>
    <name evidence="20" type="ORF">GQX52_05120</name>
    <name evidence="17" type="ORF">M1K003_0238</name>
    <name evidence="16" type="ORF">SAMEA70153168_00469</name>
</gene>
<dbReference type="EMBL" id="JAANDN010000049">
    <property type="protein sequence ID" value="NUY68031.1"/>
    <property type="molecule type" value="Genomic_DNA"/>
</dbReference>
<name>A0A389PYI6_STAAU</name>
<dbReference type="InterPro" id="IPR020625">
    <property type="entry name" value="Schiff_base-form_aldolases_AS"/>
</dbReference>
<dbReference type="PANTHER" id="PTHR12128">
    <property type="entry name" value="DIHYDRODIPICOLINATE SYNTHASE"/>
    <property type="match status" value="1"/>
</dbReference>
<dbReference type="Pfam" id="PF00701">
    <property type="entry name" value="DHDPS"/>
    <property type="match status" value="1"/>
</dbReference>
<dbReference type="PIRSF" id="PIRSF001365">
    <property type="entry name" value="DHDPS"/>
    <property type="match status" value="1"/>
</dbReference>
<dbReference type="OMA" id="GMDACVP"/>
<dbReference type="EMBL" id="QNXF01000002">
    <property type="protein sequence ID" value="TXL46827.1"/>
    <property type="molecule type" value="Genomic_DNA"/>
</dbReference>
<evidence type="ECO:0000313" key="27">
    <source>
        <dbReference type="Proteomes" id="UP000561555"/>
    </source>
</evidence>
<comment type="subcellular location">
    <subcellularLocation>
        <location evidence="12">Cytoplasm</location>
    </subcellularLocation>
</comment>
<feature type="site" description="Part of a proton relay during catalysis" evidence="12">
    <location>
        <position position="46"/>
    </location>
</feature>
<evidence type="ECO:0000256" key="10">
    <source>
        <dbReference type="ARBA" id="ARBA00023270"/>
    </source>
</evidence>
<evidence type="ECO:0000313" key="24">
    <source>
        <dbReference type="Proteomes" id="UP000473113"/>
    </source>
</evidence>
<comment type="similarity">
    <text evidence="3 12 13">Belongs to the DapA family.</text>
</comment>
<comment type="subunit">
    <text evidence="12">Homodimer.</text>
</comment>
<evidence type="ECO:0000256" key="14">
    <source>
        <dbReference type="PIRSR" id="PIRSR001365-1"/>
    </source>
</evidence>
<dbReference type="SUPFAM" id="SSF51569">
    <property type="entry name" value="Aldolase"/>
    <property type="match status" value="1"/>
</dbReference>
<dbReference type="EMBL" id="JAALTR010000193">
    <property type="protein sequence ID" value="NGW67349.1"/>
    <property type="molecule type" value="Genomic_DNA"/>
</dbReference>
<evidence type="ECO:0000256" key="1">
    <source>
        <dbReference type="ARBA" id="ARBA00003294"/>
    </source>
</evidence>
<dbReference type="GO" id="GO:0008840">
    <property type="term" value="F:4-hydroxy-tetrahydrodipicolinate synthase activity"/>
    <property type="evidence" value="ECO:0007669"/>
    <property type="project" value="UniProtKB-UniRule"/>
</dbReference>
<evidence type="ECO:0000256" key="3">
    <source>
        <dbReference type="ARBA" id="ARBA00007592"/>
    </source>
</evidence>
<reference evidence="17" key="3">
    <citation type="submission" date="2018-07" db="EMBL/GenBank/DDBJ databases">
        <title>Protection against atopic dermatitis through acquisition of Staphylococcus quorum-sensing agr mutations in the skin.</title>
        <authorList>
            <person name="Nakamura Y."/>
            <person name="Takahashi H."/>
            <person name="Takaya A."/>
            <person name="Inoue Y."/>
            <person name="Katayama Y."/>
            <person name="Kusuya Y."/>
            <person name="Shoji T."/>
            <person name="Takada S."/>
            <person name="Nakagawa S."/>
            <person name="Oguma R."/>
            <person name="Ozawa N."/>
            <person name="Yamaide F."/>
            <person name="Suzuki S."/>
            <person name="Villaruz A."/>
            <person name="Otto M."/>
            <person name="Matsue H."/>
            <person name="Nunez G."/>
            <person name="Shimojo N."/>
        </authorList>
    </citation>
    <scope>NUCLEOTIDE SEQUENCE</scope>
    <source>
        <strain evidence="17">M1K003</strain>
    </source>
</reference>
<comment type="function">
    <text evidence="1 12">Catalyzes the condensation of (S)-aspartate-beta-semialdehyde [(S)-ASA] and pyruvate to 4-hydroxy-tetrahydrodipicolinate (HTPA).</text>
</comment>
<dbReference type="Proteomes" id="UP000451682">
    <property type="component" value="Unassembled WGS sequence"/>
</dbReference>
<reference evidence="20 27" key="4">
    <citation type="journal article" date="2020" name="J. Antimicrob. Chemother.">
        <title>Detection of heterogeneous vancomycin intermediate resistance in MRSA isolates from Latin America.</title>
        <authorList>
            <person name="Castro B.E."/>
            <person name="Berrio M."/>
            <person name="Vargas M.L."/>
            <person name="Carvajal L.P."/>
            <person name="Millan L.V."/>
            <person name="Rios R."/>
            <person name="Hernandez A.K."/>
            <person name="Rincon S."/>
            <person name="Cubides P."/>
            <person name="Forero E."/>
            <person name="Dinh A."/>
            <person name="Seas C."/>
            <person name="Munita J.M."/>
            <person name="Arias C.A."/>
            <person name="Reyes J."/>
            <person name="Diaz L."/>
        </authorList>
    </citation>
    <scope>NUCLEOTIDE SEQUENCE [LARGE SCALE GENOMIC DNA]</scope>
    <source>
        <strain evidence="20 27">UP89</strain>
    </source>
</reference>
<feature type="binding site" evidence="12 15">
    <location>
        <position position="47"/>
    </location>
    <ligand>
        <name>pyruvate</name>
        <dbReference type="ChEBI" id="CHEBI:15361"/>
    </ligand>
</feature>
<dbReference type="InterPro" id="IPR013785">
    <property type="entry name" value="Aldolase_TIM"/>
</dbReference>
<dbReference type="GO" id="GO:0009089">
    <property type="term" value="P:lysine biosynthetic process via diaminopimelate"/>
    <property type="evidence" value="ECO:0007669"/>
    <property type="project" value="UniProtKB-UniRule"/>
</dbReference>
<dbReference type="CDD" id="cd00950">
    <property type="entry name" value="DHDPS"/>
    <property type="match status" value="1"/>
</dbReference>
<evidence type="ECO:0000313" key="25">
    <source>
        <dbReference type="Proteomes" id="UP000478431"/>
    </source>
</evidence>
<reference evidence="22" key="1">
    <citation type="submission" date="2017-08" db="EMBL/GenBank/DDBJ databases">
        <title>Protection against atopic dermatitis through acquisition of Staphylococcus quorum-sensing agr mutations in the skin.</title>
        <authorList>
            <person name="Nakamura Y."/>
            <person name="Takahashi H."/>
            <person name="Takaya A."/>
            <person name="Inoue Y."/>
            <person name="Katayama Y."/>
            <person name="Kusuya Y."/>
            <person name="Shoji T."/>
            <person name="Takada S."/>
            <person name="Nakagawa S."/>
            <person name="Oguma R."/>
            <person name="Ozawa N."/>
            <person name="Yamaide F."/>
            <person name="Suzuki S."/>
            <person name="Villaruz A."/>
            <person name="Otto M."/>
            <person name="Matsue H."/>
            <person name="Nunez G."/>
            <person name="Shimojo N."/>
        </authorList>
    </citation>
    <scope>NUCLEOTIDE SEQUENCE [LARGE SCALE GENOMIC DNA]</scope>
    <source>
        <strain evidence="22">M1K003</strain>
    </source>
</reference>
<evidence type="ECO:0000256" key="13">
    <source>
        <dbReference type="PIRNR" id="PIRNR001365"/>
    </source>
</evidence>
<evidence type="ECO:0000256" key="2">
    <source>
        <dbReference type="ARBA" id="ARBA00005120"/>
    </source>
</evidence>
<dbReference type="GO" id="GO:0005829">
    <property type="term" value="C:cytosol"/>
    <property type="evidence" value="ECO:0007669"/>
    <property type="project" value="TreeGrafter"/>
</dbReference>
<evidence type="ECO:0000256" key="5">
    <source>
        <dbReference type="ARBA" id="ARBA00022490"/>
    </source>
</evidence>
<comment type="caution">
    <text evidence="12">Was originally thought to be a dihydrodipicolinate synthase (DHDPS), catalyzing the condensation of (S)-aspartate-beta-semialdehyde [(S)-ASA] and pyruvate to dihydrodipicolinate (DHDP). However, it was shown in E.coli that the product of the enzymatic reaction is not dihydrodipicolinate but in fact (4S)-4-hydroxy-2,3,4,5-tetrahydro-(2S)-dipicolinic acid (HTPA), and that the consecutive dehydration reaction leading to DHDP is not spontaneous but catalyzed by DapB.</text>
</comment>
<dbReference type="SMR" id="A0A389PYI6"/>
<dbReference type="Proteomes" id="UP000473113">
    <property type="component" value="Unassembled WGS sequence"/>
</dbReference>
<dbReference type="PRINTS" id="PR00146">
    <property type="entry name" value="DHPICSNTHASE"/>
</dbReference>
<evidence type="ECO:0000256" key="6">
    <source>
        <dbReference type="ARBA" id="ARBA00022605"/>
    </source>
</evidence>
<keyword evidence="7 12" id="KW-0220">Diaminopimelate biosynthesis</keyword>
<reference evidence="21 23" key="2">
    <citation type="submission" date="2018-06" db="EMBL/GenBank/DDBJ databases">
        <title>Whole genome sequencing to identify and define MRSA outbreaks.</title>
        <authorList>
            <person name="Sullivan M.J."/>
            <person name="Altman D.R."/>
            <person name="Chacko K."/>
            <person name="Ciferri B."/>
            <person name="Webster E."/>
            <person name="Deikus G."/>
            <person name="Lewis M."/>
            <person name="Khan Z."/>
            <person name="Beckford C."/>
            <person name="Rendo A."/>
            <person name="Samaroo F."/>
            <person name="Sebra R."/>
            <person name="Karam-Howlin R."/>
            <person name="Southwick K."/>
            <person name="Adams E."/>
            <person name="Ying L."/>
            <person name="Kornblum J."/>
            <person name="Factor S."/>
            <person name="Danesh Yazdi M."/>
            <person name="Dingle T."/>
            <person name="Hamula C."/>
            <person name="Bashir A."/>
            <person name="Schadt E."/>
            <person name="Kasarskis A."/>
            <person name="Patel G."/>
            <person name="Wallach F."/>
            <person name="Gibbs K."/>
            <person name="Van Bakel H."/>
        </authorList>
    </citation>
    <scope>NUCLEOTIDE SEQUENCE [LARGE SCALE GENOMIC DNA]</scope>
    <source>
        <strain evidence="23">pt013</strain>
        <strain evidence="21">Pt013</strain>
    </source>
</reference>
<proteinExistence type="inferred from homology"/>
<dbReference type="EC" id="4.3.3.7" evidence="4 12"/>
<evidence type="ECO:0000313" key="22">
    <source>
        <dbReference type="Proteomes" id="UP000265645"/>
    </source>
</evidence>
<keyword evidence="10 12" id="KW-0704">Schiff base</keyword>
<dbReference type="SMART" id="SM01130">
    <property type="entry name" value="DHDPS"/>
    <property type="match status" value="1"/>
</dbReference>
<feature type="binding site" evidence="12 15">
    <location>
        <position position="206"/>
    </location>
    <ligand>
        <name>pyruvate</name>
        <dbReference type="ChEBI" id="CHEBI:15361"/>
    </ligand>
</feature>
<evidence type="ECO:0000256" key="11">
    <source>
        <dbReference type="ARBA" id="ARBA00047836"/>
    </source>
</evidence>
<comment type="caution">
    <text evidence="19">The sequence shown here is derived from an EMBL/GenBank/DDBJ whole genome shotgun (WGS) entry which is preliminary data.</text>
</comment>
<organism evidence="19 24">
    <name type="scientific">Staphylococcus aureus</name>
    <dbReference type="NCBI Taxonomy" id="1280"/>
    <lineage>
        <taxon>Bacteria</taxon>
        <taxon>Bacillati</taxon>
        <taxon>Bacillota</taxon>
        <taxon>Bacilli</taxon>
        <taxon>Bacillales</taxon>
        <taxon>Staphylococcaceae</taxon>
        <taxon>Staphylococcus</taxon>
    </lineage>
</organism>
<evidence type="ECO:0000313" key="21">
    <source>
        <dbReference type="EMBL" id="TXL46827.1"/>
    </source>
</evidence>
<dbReference type="InterPro" id="IPR005263">
    <property type="entry name" value="DapA"/>
</dbReference>
<keyword evidence="8 12" id="KW-0457">Lysine biosynthesis</keyword>
<evidence type="ECO:0000256" key="9">
    <source>
        <dbReference type="ARBA" id="ARBA00023239"/>
    </source>
</evidence>
<dbReference type="HAMAP" id="MF_00418">
    <property type="entry name" value="DapA"/>
    <property type="match status" value="1"/>
</dbReference>
<protein>
    <recommendedName>
        <fullName evidence="4 12">4-hydroxy-tetrahydrodipicolinate synthase</fullName>
        <shortName evidence="12">HTPA synthase</shortName>
        <ecNumber evidence="4 12">4.3.3.7</ecNumber>
    </recommendedName>
</protein>
<dbReference type="EMBL" id="JAAJIY010000033">
    <property type="protein sequence ID" value="NGK21846.1"/>
    <property type="molecule type" value="Genomic_DNA"/>
</dbReference>
<keyword evidence="5 12" id="KW-0963">Cytoplasm</keyword>
<evidence type="ECO:0000313" key="19">
    <source>
        <dbReference type="EMBL" id="NGW67349.1"/>
    </source>
</evidence>
<dbReference type="Proteomes" id="UP000265645">
    <property type="component" value="Unassembled WGS sequence"/>
</dbReference>
<evidence type="ECO:0000256" key="12">
    <source>
        <dbReference type="HAMAP-Rule" id="MF_00418"/>
    </source>
</evidence>
<comment type="pathway">
    <text evidence="2 12">Amino-acid biosynthesis; L-lysine biosynthesis via DAP pathway; (S)-tetrahydrodipicolinate from L-aspartate: step 3/4.</text>
</comment>
<dbReference type="NCBIfam" id="TIGR00674">
    <property type="entry name" value="dapA"/>
    <property type="match status" value="1"/>
</dbReference>
<dbReference type="InterPro" id="IPR002220">
    <property type="entry name" value="DapA-like"/>
</dbReference>
<evidence type="ECO:0000313" key="17">
    <source>
        <dbReference type="EMBL" id="GBV19273.1"/>
    </source>
</evidence>
<feature type="active site" description="Schiff-base intermediate with substrate" evidence="12 14">
    <location>
        <position position="163"/>
    </location>
</feature>
<evidence type="ECO:0000256" key="8">
    <source>
        <dbReference type="ARBA" id="ARBA00023154"/>
    </source>
</evidence>
<reference evidence="18 25" key="6">
    <citation type="submission" date="2020-02" db="EMBL/GenBank/DDBJ databases">
        <title>Novel Insights Into The Classification of Staphylococcal Beta-Lactamases In Relation To The Cefazolin Inoculum Effect.</title>
        <authorList>
            <person name="Carvajal L.P."/>
            <person name="Rincon S."/>
            <person name="Echeverri A."/>
            <person name="Porras J."/>
            <person name="Rios R."/>
            <person name="Ordonez K."/>
            <person name="Seas C."/>
            <person name="Gomez-Villegas S."/>
            <person name="Diaz L."/>
            <person name="Arias C.A."/>
            <person name="Reyes J."/>
        </authorList>
    </citation>
    <scope>NUCLEOTIDE SEQUENCE [LARGE SCALE GENOMIC DNA]</scope>
    <source>
        <strain evidence="18 25">UP127</strain>
    </source>
</reference>
<dbReference type="KEGG" id="saud:CH52_12090"/>